<evidence type="ECO:0000313" key="3">
    <source>
        <dbReference type="Proteomes" id="UP000199021"/>
    </source>
</evidence>
<feature type="transmembrane region" description="Helical" evidence="1">
    <location>
        <begin position="991"/>
        <end position="1017"/>
    </location>
</feature>
<dbReference type="Gene3D" id="3.30.2090.10">
    <property type="entry name" value="Multidrug efflux transporter AcrB TolC docking domain, DN and DC subdomains"/>
    <property type="match status" value="2"/>
</dbReference>
<feature type="transmembrane region" description="Helical" evidence="1">
    <location>
        <begin position="525"/>
        <end position="547"/>
    </location>
</feature>
<feature type="transmembrane region" description="Helical" evidence="1">
    <location>
        <begin position="335"/>
        <end position="352"/>
    </location>
</feature>
<dbReference type="InterPro" id="IPR027463">
    <property type="entry name" value="AcrB_DN_DC_subdom"/>
</dbReference>
<proteinExistence type="predicted"/>
<dbReference type="Gene3D" id="3.30.70.1440">
    <property type="entry name" value="Multidrug efflux transporter AcrB pore domain"/>
    <property type="match status" value="1"/>
</dbReference>
<dbReference type="AlphaFoldDB" id="A0A1H8Z1Z8"/>
<keyword evidence="1" id="KW-1133">Transmembrane helix</keyword>
<dbReference type="PANTHER" id="PTHR32063">
    <property type="match status" value="1"/>
</dbReference>
<keyword evidence="3" id="KW-1185">Reference proteome</keyword>
<dbReference type="Proteomes" id="UP000199021">
    <property type="component" value="Unassembled WGS sequence"/>
</dbReference>
<feature type="transmembrane region" description="Helical" evidence="1">
    <location>
        <begin position="12"/>
        <end position="33"/>
    </location>
</feature>
<reference evidence="3" key="1">
    <citation type="submission" date="2016-10" db="EMBL/GenBank/DDBJ databases">
        <authorList>
            <person name="Varghese N."/>
            <person name="Submissions S."/>
        </authorList>
    </citation>
    <scope>NUCLEOTIDE SEQUENCE [LARGE SCALE GENOMIC DNA]</scope>
    <source>
        <strain evidence="3">DSM 24740</strain>
    </source>
</reference>
<dbReference type="SUPFAM" id="SSF82714">
    <property type="entry name" value="Multidrug efflux transporter AcrB TolC docking domain, DN and DC subdomains"/>
    <property type="match status" value="2"/>
</dbReference>
<evidence type="ECO:0000313" key="2">
    <source>
        <dbReference type="EMBL" id="SEP58371.1"/>
    </source>
</evidence>
<name>A0A1H8Z1Z8_9BACT</name>
<feature type="transmembrane region" description="Helical" evidence="1">
    <location>
        <begin position="914"/>
        <end position="939"/>
    </location>
</feature>
<feature type="transmembrane region" description="Helical" evidence="1">
    <location>
        <begin position="860"/>
        <end position="881"/>
    </location>
</feature>
<feature type="transmembrane region" description="Helical" evidence="1">
    <location>
        <begin position="460"/>
        <end position="483"/>
    </location>
</feature>
<dbReference type="SUPFAM" id="SSF82866">
    <property type="entry name" value="Multidrug efflux transporter AcrB transmembrane domain"/>
    <property type="match status" value="2"/>
</dbReference>
<dbReference type="GO" id="GO:0005886">
    <property type="term" value="C:plasma membrane"/>
    <property type="evidence" value="ECO:0007669"/>
    <property type="project" value="TreeGrafter"/>
</dbReference>
<organism evidence="2 3">
    <name type="scientific">Neolewinella agarilytica</name>
    <dbReference type="NCBI Taxonomy" id="478744"/>
    <lineage>
        <taxon>Bacteria</taxon>
        <taxon>Pseudomonadati</taxon>
        <taxon>Bacteroidota</taxon>
        <taxon>Saprospiria</taxon>
        <taxon>Saprospirales</taxon>
        <taxon>Lewinellaceae</taxon>
        <taxon>Neolewinella</taxon>
    </lineage>
</organism>
<feature type="transmembrane region" description="Helical" evidence="1">
    <location>
        <begin position="960"/>
        <end position="979"/>
    </location>
</feature>
<dbReference type="EMBL" id="FOFB01000001">
    <property type="protein sequence ID" value="SEP58371.1"/>
    <property type="molecule type" value="Genomic_DNA"/>
</dbReference>
<dbReference type="PRINTS" id="PR00702">
    <property type="entry name" value="ACRIFLAVINRP"/>
</dbReference>
<dbReference type="InterPro" id="IPR001036">
    <property type="entry name" value="Acrflvin-R"/>
</dbReference>
<dbReference type="RefSeq" id="WP_090164878.1">
    <property type="nucleotide sequence ID" value="NZ_FOFB01000001.1"/>
</dbReference>
<dbReference type="STRING" id="478744.SAMN05444359_101137"/>
<accession>A0A1H8Z1Z8</accession>
<dbReference type="PANTHER" id="PTHR32063:SF33">
    <property type="entry name" value="RND SUPERFAMILY EFFLUX PUMP PERMEASE COMPONENT"/>
    <property type="match status" value="1"/>
</dbReference>
<sequence length="1065" mass="117662">MKNFIAYFIKYPVAANLIMFGILILGVVSLTQMKATFFPEFKSRTISIQIIYPGASPEEVEEGIINKIEENLKGLTGIERYTSVSSENSGTVTVEVLKGYDTEIILQDVKNEVDRINSFPVGMEPPVIYKQESLGRAISFALTGDGVSLAALKRAARQVEDDLLAFDGLSKVQLSGFPDEEIEIAFREADLQRFGMTFAEAATAVRRTNVDITGGTVKGTEEELLLRARNKEYYADGLRDIVVKTTPNGGTVRLNQVATVRDRWADTPDRTFVDGSPSVNVNVQNTLEEDMLAITDKVKNYIEEFNAENTDIRAEIISDASVTLRQRINTLINNGWQGFLIVCILLAVFLHWRLAFWVALSIPISFAGMFIIANALGITLNVISLFGMILVIGILVDDGIVIGENIYSYHEKGIPRIRAAIDGTNNVLSAVFAAIVTTVIAFSSFFFLDGSLGDFFPEMAIVVIFSLVFSLVEGAIILPTHVAHSKALAKGSKPNLVQRTFDKLMDFMRDTIYGPVLRWTMRNKFISLSLCVAILFLSFGMVSGGFVKTTFFPIIPGDDVQITLQLPAGTPETRTMELLNHIAETAERVGKEVSAETYGNEEKQAVERIEIKVGPTTYQGSITVAMIPGEDREPVTQEQMTRAIRQAVGPVDEAEVLSFGGRSFFGKPVSVSLTGSNIDELAKATEDLKKELSLMPELADVVDNNQEGLREMNITLKEKARYLGIDLQDIVGQVRSAFFGTEAQRLQRGEDEVRVWLRYGENERRSLADLNNMRIRLAGGAEYPLSEIASFTPQRGVIGINHVDGRREVKVEADISNNSVSVTDVNARVQDDILPTVLDRYPGVSTVDDGQVRNQKKTGASLALVMPVVFGLMFFVIALTFRSISQALMLFLLIPFGFIGVIWGHWLMDKPMSLFSGLGIIALIGIIVNDGLVFIATYNDNLRDGMPMMDALADAGRSRFRPILLTSVTTFAGLAPLLLNKSRQAQFLIPMAISVAFGLLAITFILLILLPALLVLLNRFRYNFARAKDPDADLSYRDVEPAYKQLHFDINQDAEVPELEHEPAE</sequence>
<keyword evidence="1" id="KW-0812">Transmembrane</keyword>
<dbReference type="Gene3D" id="3.30.70.1430">
    <property type="entry name" value="Multidrug efflux transporter AcrB pore domain"/>
    <property type="match status" value="2"/>
</dbReference>
<dbReference type="Gene3D" id="3.30.70.1320">
    <property type="entry name" value="Multidrug efflux transporter AcrB pore domain like"/>
    <property type="match status" value="1"/>
</dbReference>
<dbReference type="Gene3D" id="1.20.1640.10">
    <property type="entry name" value="Multidrug efflux transporter AcrB transmembrane domain"/>
    <property type="match status" value="2"/>
</dbReference>
<feature type="transmembrane region" description="Helical" evidence="1">
    <location>
        <begin position="888"/>
        <end position="908"/>
    </location>
</feature>
<feature type="transmembrane region" description="Helical" evidence="1">
    <location>
        <begin position="357"/>
        <end position="376"/>
    </location>
</feature>
<evidence type="ECO:0000256" key="1">
    <source>
        <dbReference type="SAM" id="Phobius"/>
    </source>
</evidence>
<feature type="transmembrane region" description="Helical" evidence="1">
    <location>
        <begin position="427"/>
        <end position="448"/>
    </location>
</feature>
<feature type="transmembrane region" description="Helical" evidence="1">
    <location>
        <begin position="382"/>
        <end position="407"/>
    </location>
</feature>
<dbReference type="OrthoDB" id="9757876at2"/>
<protein>
    <submittedName>
        <fullName evidence="2">Multidrug efflux pump subunit AcrB</fullName>
    </submittedName>
</protein>
<gene>
    <name evidence="2" type="ORF">SAMN05444359_101137</name>
</gene>
<dbReference type="InParanoid" id="A0A1H8Z1Z8"/>
<dbReference type="Pfam" id="PF00873">
    <property type="entry name" value="ACR_tran"/>
    <property type="match status" value="1"/>
</dbReference>
<keyword evidence="1" id="KW-0472">Membrane</keyword>
<dbReference type="SUPFAM" id="SSF82693">
    <property type="entry name" value="Multidrug efflux transporter AcrB pore domain, PN1, PN2, PC1 and PC2 subdomains"/>
    <property type="match status" value="2"/>
</dbReference>
<dbReference type="GO" id="GO:0042910">
    <property type="term" value="F:xenobiotic transmembrane transporter activity"/>
    <property type="evidence" value="ECO:0007669"/>
    <property type="project" value="TreeGrafter"/>
</dbReference>